<dbReference type="SMART" id="SM00192">
    <property type="entry name" value="LDLa"/>
    <property type="match status" value="1"/>
</dbReference>
<accession>A0A6G0ZC81</accession>
<dbReference type="CDD" id="cd00112">
    <property type="entry name" value="LDLa"/>
    <property type="match status" value="1"/>
</dbReference>
<dbReference type="Pfam" id="PF00057">
    <property type="entry name" value="Ldl_recept_a"/>
    <property type="match status" value="1"/>
</dbReference>
<evidence type="ECO:0000313" key="4">
    <source>
        <dbReference type="Proteomes" id="UP000478052"/>
    </source>
</evidence>
<dbReference type="PROSITE" id="PS50068">
    <property type="entry name" value="LDLRA_2"/>
    <property type="match status" value="1"/>
</dbReference>
<dbReference type="OrthoDB" id="6593169at2759"/>
<dbReference type="SUPFAM" id="SSF57424">
    <property type="entry name" value="LDL receptor-like module"/>
    <property type="match status" value="1"/>
</dbReference>
<gene>
    <name evidence="3" type="ORF">FWK35_00020089</name>
</gene>
<comment type="caution">
    <text evidence="2">Lacks conserved residue(s) required for the propagation of feature annotation.</text>
</comment>
<dbReference type="Proteomes" id="UP000478052">
    <property type="component" value="Unassembled WGS sequence"/>
</dbReference>
<reference evidence="3 4" key="1">
    <citation type="submission" date="2019-08" db="EMBL/GenBank/DDBJ databases">
        <title>Whole genome of Aphis craccivora.</title>
        <authorList>
            <person name="Voronova N.V."/>
            <person name="Shulinski R.S."/>
            <person name="Bandarenka Y.V."/>
            <person name="Zhorov D.G."/>
            <person name="Warner D."/>
        </authorList>
    </citation>
    <scope>NUCLEOTIDE SEQUENCE [LARGE SCALE GENOMIC DNA]</scope>
    <source>
        <strain evidence="3">180601</strain>
        <tissue evidence="3">Whole Body</tissue>
    </source>
</reference>
<proteinExistence type="predicted"/>
<dbReference type="PROSITE" id="PS01209">
    <property type="entry name" value="LDLRA_1"/>
    <property type="match status" value="1"/>
</dbReference>
<name>A0A6G0ZC81_APHCR</name>
<dbReference type="AlphaFoldDB" id="A0A6G0ZC81"/>
<sequence length="121" mass="13968">MFNFRHAITVSWYLPQQNIAIIDNIEHSTTMQVRRFIFLCGFLCMINYGFGCQLSEFMCDTGYCVALDKFCNGNDDCGDKSDEPPYCSHLITVILFTGLNLSRDFTRFMNKQNRTSCVDTK</sequence>
<dbReference type="InterPro" id="IPR023415">
    <property type="entry name" value="LDLR_class-A_CS"/>
</dbReference>
<feature type="disulfide bond" evidence="2">
    <location>
        <begin position="52"/>
        <end position="64"/>
    </location>
</feature>
<dbReference type="EMBL" id="VUJU01000769">
    <property type="protein sequence ID" value="KAF0768443.1"/>
    <property type="molecule type" value="Genomic_DNA"/>
</dbReference>
<feature type="disulfide bond" evidence="2">
    <location>
        <begin position="59"/>
        <end position="77"/>
    </location>
</feature>
<dbReference type="InterPro" id="IPR002172">
    <property type="entry name" value="LDrepeatLR_classA_rpt"/>
</dbReference>
<dbReference type="Gene3D" id="4.10.400.10">
    <property type="entry name" value="Low-density Lipoprotein Receptor"/>
    <property type="match status" value="1"/>
</dbReference>
<keyword evidence="1 2" id="KW-1015">Disulfide bond</keyword>
<evidence type="ECO:0000313" key="3">
    <source>
        <dbReference type="EMBL" id="KAF0768443.1"/>
    </source>
</evidence>
<keyword evidence="4" id="KW-1185">Reference proteome</keyword>
<organism evidence="3 4">
    <name type="scientific">Aphis craccivora</name>
    <name type="common">Cowpea aphid</name>
    <dbReference type="NCBI Taxonomy" id="307492"/>
    <lineage>
        <taxon>Eukaryota</taxon>
        <taxon>Metazoa</taxon>
        <taxon>Ecdysozoa</taxon>
        <taxon>Arthropoda</taxon>
        <taxon>Hexapoda</taxon>
        <taxon>Insecta</taxon>
        <taxon>Pterygota</taxon>
        <taxon>Neoptera</taxon>
        <taxon>Paraneoptera</taxon>
        <taxon>Hemiptera</taxon>
        <taxon>Sternorrhyncha</taxon>
        <taxon>Aphidomorpha</taxon>
        <taxon>Aphidoidea</taxon>
        <taxon>Aphididae</taxon>
        <taxon>Aphidini</taxon>
        <taxon>Aphis</taxon>
        <taxon>Aphis</taxon>
    </lineage>
</organism>
<dbReference type="InterPro" id="IPR036055">
    <property type="entry name" value="LDL_receptor-like_sf"/>
</dbReference>
<evidence type="ECO:0000256" key="1">
    <source>
        <dbReference type="ARBA" id="ARBA00023157"/>
    </source>
</evidence>
<comment type="caution">
    <text evidence="3">The sequence shown here is derived from an EMBL/GenBank/DDBJ whole genome shotgun (WGS) entry which is preliminary data.</text>
</comment>
<protein>
    <submittedName>
        <fullName evidence="3">CUB domain-containing protein</fullName>
    </submittedName>
</protein>
<evidence type="ECO:0000256" key="2">
    <source>
        <dbReference type="PROSITE-ProRule" id="PRU00124"/>
    </source>
</evidence>